<dbReference type="InterPro" id="IPR017996">
    <property type="entry name" value="MRJP/yellow-related"/>
</dbReference>
<evidence type="ECO:0000256" key="4">
    <source>
        <dbReference type="ARBA" id="ARBA00022729"/>
    </source>
</evidence>
<dbReference type="InterPro" id="IPR011042">
    <property type="entry name" value="6-blade_b-propeller_TolB-like"/>
</dbReference>
<gene>
    <name evidence="6" type="ORF">PHAECO_LOCUS563</name>
</gene>
<comment type="similarity">
    <text evidence="2">Belongs to the major royal jelly protein family.</text>
</comment>
<sequence length="377" mass="41484">MGLYSVLFLSTFLVIGAYGGCTRNIIPDLSFKLTGTELAFPCESTKNIYKTTGRYVAKNVIATRMQIYKDEAFVALPRYKHGVPFTLAKFCLKTRGCKATLIPYPCWPLQEEGNCEAFQNVVDLAIDPMDHLWVLDIGLVNTLEQPVRRCCPKVVGINLKTGLVVKVINLESFVTPESRLQYIVIDYSKDGRPFAYIADGGSGAIIVLDLQLGTGFRIVLPAAVSGGSCGVKDVLYVALARKPCGNVLYFSYLSCPRLFSIKAEFLQKGQANGAVIDVGCKPCHGKIVLLGTDNGAALFFRYKGESDIFIWNSETAFKQENFLLVQKGDDCRLATQVVAGYKKLMWAIESNFHDYVCNTDGCLGPSMAVHPLIKTCD</sequence>
<proteinExistence type="inferred from homology"/>
<comment type="subcellular location">
    <subcellularLocation>
        <location evidence="1">Secreted</location>
    </subcellularLocation>
</comment>
<protein>
    <submittedName>
        <fullName evidence="6">Uncharacterized protein</fullName>
    </submittedName>
</protein>
<reference evidence="6" key="2">
    <citation type="submission" date="2022-10" db="EMBL/GenBank/DDBJ databases">
        <authorList>
            <consortium name="ENA_rothamsted_submissions"/>
            <consortium name="culmorum"/>
            <person name="King R."/>
        </authorList>
    </citation>
    <scope>NUCLEOTIDE SEQUENCE</scope>
</reference>
<reference evidence="6" key="1">
    <citation type="submission" date="2022-01" db="EMBL/GenBank/DDBJ databases">
        <authorList>
            <person name="King R."/>
        </authorList>
    </citation>
    <scope>NUCLEOTIDE SEQUENCE</scope>
</reference>
<evidence type="ECO:0000313" key="7">
    <source>
        <dbReference type="Proteomes" id="UP001153737"/>
    </source>
</evidence>
<dbReference type="EMBL" id="OU896707">
    <property type="protein sequence ID" value="CAH1116315.1"/>
    <property type="molecule type" value="Genomic_DNA"/>
</dbReference>
<dbReference type="AlphaFoldDB" id="A0A9P0D8R6"/>
<dbReference type="PANTHER" id="PTHR10009:SF6">
    <property type="entry name" value="FI16876P1"/>
    <property type="match status" value="1"/>
</dbReference>
<name>A0A9P0D8R6_PHACE</name>
<dbReference type="Proteomes" id="UP001153737">
    <property type="component" value="Chromosome 1"/>
</dbReference>
<accession>A0A9P0D8R6</accession>
<organism evidence="6 7">
    <name type="scientific">Phaedon cochleariae</name>
    <name type="common">Mustard beetle</name>
    <dbReference type="NCBI Taxonomy" id="80249"/>
    <lineage>
        <taxon>Eukaryota</taxon>
        <taxon>Metazoa</taxon>
        <taxon>Ecdysozoa</taxon>
        <taxon>Arthropoda</taxon>
        <taxon>Hexapoda</taxon>
        <taxon>Insecta</taxon>
        <taxon>Pterygota</taxon>
        <taxon>Neoptera</taxon>
        <taxon>Endopterygota</taxon>
        <taxon>Coleoptera</taxon>
        <taxon>Polyphaga</taxon>
        <taxon>Cucujiformia</taxon>
        <taxon>Chrysomeloidea</taxon>
        <taxon>Chrysomelidae</taxon>
        <taxon>Chrysomelinae</taxon>
        <taxon>Chrysomelini</taxon>
        <taxon>Phaedon</taxon>
    </lineage>
</organism>
<dbReference type="GO" id="GO:0005576">
    <property type="term" value="C:extracellular region"/>
    <property type="evidence" value="ECO:0007669"/>
    <property type="project" value="UniProtKB-SubCell"/>
</dbReference>
<dbReference type="SUPFAM" id="SSF101898">
    <property type="entry name" value="NHL repeat"/>
    <property type="match status" value="1"/>
</dbReference>
<evidence type="ECO:0000256" key="3">
    <source>
        <dbReference type="ARBA" id="ARBA00022525"/>
    </source>
</evidence>
<keyword evidence="3" id="KW-0964">Secreted</keyword>
<evidence type="ECO:0000313" key="6">
    <source>
        <dbReference type="EMBL" id="CAH1116315.1"/>
    </source>
</evidence>
<dbReference type="Gene3D" id="2.120.10.30">
    <property type="entry name" value="TolB, C-terminal domain"/>
    <property type="match status" value="1"/>
</dbReference>
<evidence type="ECO:0000256" key="2">
    <source>
        <dbReference type="ARBA" id="ARBA00009127"/>
    </source>
</evidence>
<dbReference type="Pfam" id="PF03022">
    <property type="entry name" value="MRJP"/>
    <property type="match status" value="1"/>
</dbReference>
<evidence type="ECO:0000256" key="5">
    <source>
        <dbReference type="SAM" id="SignalP"/>
    </source>
</evidence>
<keyword evidence="7" id="KW-1185">Reference proteome</keyword>
<evidence type="ECO:0000256" key="1">
    <source>
        <dbReference type="ARBA" id="ARBA00004613"/>
    </source>
</evidence>
<keyword evidence="4 5" id="KW-0732">Signal</keyword>
<feature type="signal peptide" evidence="5">
    <location>
        <begin position="1"/>
        <end position="19"/>
    </location>
</feature>
<dbReference type="OrthoDB" id="6583604at2759"/>
<feature type="chain" id="PRO_5040120324" evidence="5">
    <location>
        <begin position="20"/>
        <end position="377"/>
    </location>
</feature>
<dbReference type="PANTHER" id="PTHR10009">
    <property type="entry name" value="PROTEIN YELLOW-RELATED"/>
    <property type="match status" value="1"/>
</dbReference>